<sequence>MSIGKYLTNPGVLGAAVGAVGTARRAGSMRRDWRRFLVWGVWLLGLALAVASVAMQEQDREDEIARKES</sequence>
<dbReference type="EMBL" id="QYAC01000001">
    <property type="protein sequence ID" value="MBL3678208.1"/>
    <property type="molecule type" value="Genomic_DNA"/>
</dbReference>
<evidence type="ECO:0000313" key="2">
    <source>
        <dbReference type="EMBL" id="MBL3678208.1"/>
    </source>
</evidence>
<protein>
    <submittedName>
        <fullName evidence="2">Uncharacterized protein</fullName>
    </submittedName>
</protein>
<evidence type="ECO:0000313" key="3">
    <source>
        <dbReference type="Proteomes" id="UP001645859"/>
    </source>
</evidence>
<gene>
    <name evidence="2" type="ORF">D3230_02655</name>
</gene>
<dbReference type="RefSeq" id="WP_202343435.1">
    <property type="nucleotide sequence ID" value="NZ_BAAAPI010000001.1"/>
</dbReference>
<evidence type="ECO:0000256" key="1">
    <source>
        <dbReference type="SAM" id="Phobius"/>
    </source>
</evidence>
<proteinExistence type="predicted"/>
<accession>A0ABS1SCD1</accession>
<dbReference type="Proteomes" id="UP001645859">
    <property type="component" value="Unassembled WGS sequence"/>
</dbReference>
<keyword evidence="1" id="KW-1133">Transmembrane helix</keyword>
<name>A0ABS1SCD1_9MICO</name>
<keyword evidence="1" id="KW-0472">Membrane</keyword>
<comment type="caution">
    <text evidence="2">The sequence shown here is derived from an EMBL/GenBank/DDBJ whole genome shotgun (WGS) entry which is preliminary data.</text>
</comment>
<keyword evidence="3" id="KW-1185">Reference proteome</keyword>
<reference evidence="2 3" key="1">
    <citation type="submission" date="2018-09" db="EMBL/GenBank/DDBJ databases">
        <title>Comparative genomics of Leucobacter spp.</title>
        <authorList>
            <person name="Reis A.C."/>
            <person name="Kolvenbach B.A."/>
            <person name="Corvini P.F.X."/>
            <person name="Nunes O.C."/>
        </authorList>
    </citation>
    <scope>NUCLEOTIDE SEQUENCE [LARGE SCALE GENOMIC DNA]</scope>
    <source>
        <strain evidence="2 3">TAN 31504</strain>
    </source>
</reference>
<feature type="transmembrane region" description="Helical" evidence="1">
    <location>
        <begin position="36"/>
        <end position="55"/>
    </location>
</feature>
<keyword evidence="1" id="KW-0812">Transmembrane</keyword>
<organism evidence="2 3">
    <name type="scientific">Leucobacter chromiireducens subsp. solipictus</name>
    <dbReference type="NCBI Taxonomy" id="398235"/>
    <lineage>
        <taxon>Bacteria</taxon>
        <taxon>Bacillati</taxon>
        <taxon>Actinomycetota</taxon>
        <taxon>Actinomycetes</taxon>
        <taxon>Micrococcales</taxon>
        <taxon>Microbacteriaceae</taxon>
        <taxon>Leucobacter</taxon>
    </lineage>
</organism>